<organism evidence="1 2">
    <name type="scientific">Noviherbaspirillum cavernae</name>
    <dbReference type="NCBI Taxonomy" id="2320862"/>
    <lineage>
        <taxon>Bacteria</taxon>
        <taxon>Pseudomonadati</taxon>
        <taxon>Pseudomonadota</taxon>
        <taxon>Betaproteobacteria</taxon>
        <taxon>Burkholderiales</taxon>
        <taxon>Oxalobacteraceae</taxon>
        <taxon>Noviherbaspirillum</taxon>
    </lineage>
</organism>
<evidence type="ECO:0000313" key="2">
    <source>
        <dbReference type="Proteomes" id="UP000285190"/>
    </source>
</evidence>
<dbReference type="EMBL" id="QYUN01000002">
    <property type="protein sequence ID" value="RJG07682.1"/>
    <property type="molecule type" value="Genomic_DNA"/>
</dbReference>
<name>A0A418X5E0_9BURK</name>
<keyword evidence="2" id="KW-1185">Reference proteome</keyword>
<evidence type="ECO:0008006" key="3">
    <source>
        <dbReference type="Google" id="ProtNLM"/>
    </source>
</evidence>
<sequence length="314" mass="36078">MTPPSSPLPPSRSEDWPDLPWDAWKDTCATLHMWTQIVGKIRLTQMPWINHSWHVTLYVTARGMTTMSIPYGARSFQLDFDFIDHQLFIETSDGAVRTVALRPRTVADFYQELMAEMKDVGLDIRIHTTPNELPDPIPFEQDRTHAAYDAEYANRFWRALVQIDRVFKEFRAGYLGKCSPVHFFWGSFDLAVTRFSGRTAPEHAGGVPHCPDWVTREAYSHEVSSCGFWPGGDAVPYPLFYTYAYPEPEGFKDAPVRPPHATYHPTMYEFVLPYDAVRLAQSPDTTLLEFMQSTYEAAANLGKWDRAALEWKEK</sequence>
<dbReference type="OrthoDB" id="9800945at2"/>
<dbReference type="Proteomes" id="UP000285190">
    <property type="component" value="Unassembled WGS sequence"/>
</dbReference>
<dbReference type="RefSeq" id="WP_119741385.1">
    <property type="nucleotide sequence ID" value="NZ_QYUN01000002.1"/>
</dbReference>
<comment type="caution">
    <text evidence="1">The sequence shown here is derived from an EMBL/GenBank/DDBJ whole genome shotgun (WGS) entry which is preliminary data.</text>
</comment>
<gene>
    <name evidence="1" type="ORF">D3870_18275</name>
</gene>
<dbReference type="Pfam" id="PF19459">
    <property type="entry name" value="DUF5996"/>
    <property type="match status" value="1"/>
</dbReference>
<dbReference type="InterPro" id="IPR046038">
    <property type="entry name" value="DUF5996"/>
</dbReference>
<protein>
    <recommendedName>
        <fullName evidence="3">Ava_C0101 and related proteins</fullName>
    </recommendedName>
</protein>
<reference evidence="1 2" key="1">
    <citation type="submission" date="2018-09" db="EMBL/GenBank/DDBJ databases">
        <authorList>
            <person name="Zhu H."/>
        </authorList>
    </citation>
    <scope>NUCLEOTIDE SEQUENCE [LARGE SCALE GENOMIC DNA]</scope>
    <source>
        <strain evidence="1 2">K2R10-39</strain>
    </source>
</reference>
<proteinExistence type="predicted"/>
<accession>A0A418X5E0</accession>
<evidence type="ECO:0000313" key="1">
    <source>
        <dbReference type="EMBL" id="RJG07682.1"/>
    </source>
</evidence>
<dbReference type="AlphaFoldDB" id="A0A418X5E0"/>